<reference evidence="4" key="2">
    <citation type="submission" date="2019-10" db="EMBL/GenBank/DDBJ databases">
        <authorList>
            <consortium name="NCBI Genome Project"/>
        </authorList>
    </citation>
    <scope>NUCLEOTIDE SEQUENCE</scope>
    <source>
        <strain evidence="4">NI907</strain>
    </source>
</reference>
<dbReference type="KEGG" id="pgri:PgNI_01099"/>
<dbReference type="RefSeq" id="XP_030987491.1">
    <property type="nucleotide sequence ID" value="XM_031121175.1"/>
</dbReference>
<evidence type="ECO:0000313" key="3">
    <source>
        <dbReference type="Proteomes" id="UP000515153"/>
    </source>
</evidence>
<dbReference type="InterPro" id="IPR055915">
    <property type="entry name" value="DUF7492"/>
</dbReference>
<dbReference type="Pfam" id="PF24320">
    <property type="entry name" value="DUF7492"/>
    <property type="match status" value="1"/>
</dbReference>
<sequence length="350" mass="38955">MHTTMRPRPRTIAQIKERSFATRRAGLVNKARQLNQKTGARTAILGTYNGKFFYYDSTSVLSDLGIIDKIRGEKVESPSAEITSESCSISDTPVSQDFDATNQPEHSATSDSPSLESLADIGFLEKPAKLEPAKPENPEQPTLKDAQFNFFAMFSNEDHSSVAGKSPKTQNLDSDVIDWGLDFTPTFMLYILTSLVICHSWIKQIMRITLNGTLIGPVGYMRGYIGKSDPNFVDHANTYLLPPNGRSKGMVLNSNGIYNPSQKIGNYSPKYPILSAAPRDFIALRYQENGHVSLPGSGPPKPENRGTIYIYNTSEPDDNHKVLNIHQKWATGREKGRLIATRPFNDGQYY</sequence>
<dbReference type="Proteomes" id="UP000515153">
    <property type="component" value="Unplaced"/>
</dbReference>
<accession>A0A6P8BK56</accession>
<name>A0A6P8BK56_PYRGI</name>
<protein>
    <recommendedName>
        <fullName evidence="2">DUF7492 domain-containing protein</fullName>
    </recommendedName>
</protein>
<proteinExistence type="predicted"/>
<gene>
    <name evidence="4" type="ORF">PgNI_01099</name>
</gene>
<dbReference type="GeneID" id="41956089"/>
<evidence type="ECO:0000256" key="1">
    <source>
        <dbReference type="SAM" id="MobiDB-lite"/>
    </source>
</evidence>
<organism evidence="3 4">
    <name type="scientific">Pyricularia grisea</name>
    <name type="common">Crabgrass-specific blast fungus</name>
    <name type="synonym">Magnaporthe grisea</name>
    <dbReference type="NCBI Taxonomy" id="148305"/>
    <lineage>
        <taxon>Eukaryota</taxon>
        <taxon>Fungi</taxon>
        <taxon>Dikarya</taxon>
        <taxon>Ascomycota</taxon>
        <taxon>Pezizomycotina</taxon>
        <taxon>Sordariomycetes</taxon>
        <taxon>Sordariomycetidae</taxon>
        <taxon>Magnaporthales</taxon>
        <taxon>Pyriculariaceae</taxon>
        <taxon>Pyricularia</taxon>
    </lineage>
</organism>
<evidence type="ECO:0000259" key="2">
    <source>
        <dbReference type="Pfam" id="PF24320"/>
    </source>
</evidence>
<dbReference type="AlphaFoldDB" id="A0A6P8BK56"/>
<reference evidence="4" key="1">
    <citation type="journal article" date="2019" name="Mol. Biol. Evol.">
        <title>Blast fungal genomes show frequent chromosomal changes, gene gains and losses, and effector gene turnover.</title>
        <authorList>
            <person name="Gomez Luciano L.B."/>
            <person name="Jason Tsai I."/>
            <person name="Chuma I."/>
            <person name="Tosa Y."/>
            <person name="Chen Y.H."/>
            <person name="Li J.Y."/>
            <person name="Li M.Y."/>
            <person name="Jade Lu M.Y."/>
            <person name="Nakayashiki H."/>
            <person name="Li W.H."/>
        </authorList>
    </citation>
    <scope>NUCLEOTIDE SEQUENCE</scope>
    <source>
        <strain evidence="4">NI907</strain>
    </source>
</reference>
<feature type="domain" description="DUF7492" evidence="2">
    <location>
        <begin position="198"/>
        <end position="350"/>
    </location>
</feature>
<reference evidence="4" key="3">
    <citation type="submission" date="2025-08" db="UniProtKB">
        <authorList>
            <consortium name="RefSeq"/>
        </authorList>
    </citation>
    <scope>IDENTIFICATION</scope>
    <source>
        <strain evidence="4">NI907</strain>
    </source>
</reference>
<keyword evidence="3" id="KW-1185">Reference proteome</keyword>
<feature type="compositionally biased region" description="Polar residues" evidence="1">
    <location>
        <begin position="80"/>
        <end position="114"/>
    </location>
</feature>
<feature type="region of interest" description="Disordered" evidence="1">
    <location>
        <begin position="76"/>
        <end position="114"/>
    </location>
</feature>
<evidence type="ECO:0000313" key="4">
    <source>
        <dbReference type="RefSeq" id="XP_030987491.1"/>
    </source>
</evidence>